<keyword evidence="12" id="KW-1185">Reference proteome</keyword>
<proteinExistence type="predicted"/>
<dbReference type="PROSITE" id="PS00028">
    <property type="entry name" value="ZINC_FINGER_C2H2_1"/>
    <property type="match status" value="8"/>
</dbReference>
<dbReference type="SUPFAM" id="SSF57667">
    <property type="entry name" value="beta-beta-alpha zinc fingers"/>
    <property type="match status" value="5"/>
</dbReference>
<keyword evidence="6" id="KW-0805">Transcription regulation</keyword>
<dbReference type="PANTHER" id="PTHR14196">
    <property type="entry name" value="ODD-SKIPPED - RELATED"/>
    <property type="match status" value="1"/>
</dbReference>
<evidence type="ECO:0000256" key="9">
    <source>
        <dbReference type="PROSITE-ProRule" id="PRU00042"/>
    </source>
</evidence>
<feature type="domain" description="C2H2-type" evidence="10">
    <location>
        <begin position="417"/>
        <end position="444"/>
    </location>
</feature>
<dbReference type="Proteomes" id="UP000597762">
    <property type="component" value="Unassembled WGS sequence"/>
</dbReference>
<accession>A0A812DHQ0</accession>
<comment type="subcellular location">
    <subcellularLocation>
        <location evidence="1">Nucleus</location>
    </subcellularLocation>
</comment>
<keyword evidence="2" id="KW-0479">Metal-binding</keyword>
<dbReference type="PROSITE" id="PS50157">
    <property type="entry name" value="ZINC_FINGER_C2H2_2"/>
    <property type="match status" value="8"/>
</dbReference>
<evidence type="ECO:0000256" key="8">
    <source>
        <dbReference type="ARBA" id="ARBA00023242"/>
    </source>
</evidence>
<evidence type="ECO:0000256" key="1">
    <source>
        <dbReference type="ARBA" id="ARBA00004123"/>
    </source>
</evidence>
<dbReference type="InterPro" id="IPR036236">
    <property type="entry name" value="Znf_C2H2_sf"/>
</dbReference>
<keyword evidence="4 9" id="KW-0863">Zinc-finger</keyword>
<evidence type="ECO:0000256" key="7">
    <source>
        <dbReference type="ARBA" id="ARBA00023163"/>
    </source>
</evidence>
<evidence type="ECO:0000256" key="6">
    <source>
        <dbReference type="ARBA" id="ARBA00023015"/>
    </source>
</evidence>
<feature type="domain" description="C2H2-type" evidence="10">
    <location>
        <begin position="389"/>
        <end position="416"/>
    </location>
</feature>
<dbReference type="InterPro" id="IPR050717">
    <property type="entry name" value="C2H2-ZF_Transcription_Reg"/>
</dbReference>
<feature type="domain" description="C2H2-type" evidence="10">
    <location>
        <begin position="361"/>
        <end position="388"/>
    </location>
</feature>
<dbReference type="PANTHER" id="PTHR14196:SF12">
    <property type="entry name" value="ZINC FINGER PROTEIN 208-LIKE"/>
    <property type="match status" value="1"/>
</dbReference>
<dbReference type="Pfam" id="PF00096">
    <property type="entry name" value="zf-C2H2"/>
    <property type="match status" value="6"/>
</dbReference>
<dbReference type="FunFam" id="3.30.160.60:FF:000065">
    <property type="entry name" value="B-cell CLL/lymphoma 6, member B"/>
    <property type="match status" value="1"/>
</dbReference>
<dbReference type="EMBL" id="CAHIKZ030003369">
    <property type="protein sequence ID" value="CAE1299399.1"/>
    <property type="molecule type" value="Genomic_DNA"/>
</dbReference>
<dbReference type="GO" id="GO:0000977">
    <property type="term" value="F:RNA polymerase II transcription regulatory region sequence-specific DNA binding"/>
    <property type="evidence" value="ECO:0007669"/>
    <property type="project" value="TreeGrafter"/>
</dbReference>
<reference evidence="11" key="1">
    <citation type="submission" date="2021-01" db="EMBL/GenBank/DDBJ databases">
        <authorList>
            <person name="Li R."/>
            <person name="Bekaert M."/>
        </authorList>
    </citation>
    <scope>NUCLEOTIDE SEQUENCE</scope>
    <source>
        <strain evidence="11">Farmed</strain>
    </source>
</reference>
<dbReference type="Pfam" id="PF13912">
    <property type="entry name" value="zf-C2H2_6"/>
    <property type="match status" value="1"/>
</dbReference>
<feature type="domain" description="C2H2-type" evidence="10">
    <location>
        <begin position="503"/>
        <end position="530"/>
    </location>
</feature>
<dbReference type="FunFam" id="3.30.160.60:FF:000340">
    <property type="entry name" value="zinc finger protein 473 isoform X1"/>
    <property type="match status" value="1"/>
</dbReference>
<keyword evidence="3" id="KW-0677">Repeat</keyword>
<evidence type="ECO:0000256" key="3">
    <source>
        <dbReference type="ARBA" id="ARBA00022737"/>
    </source>
</evidence>
<feature type="domain" description="C2H2-type" evidence="10">
    <location>
        <begin position="445"/>
        <end position="474"/>
    </location>
</feature>
<keyword evidence="5" id="KW-0862">Zinc</keyword>
<feature type="domain" description="C2H2-type" evidence="10">
    <location>
        <begin position="333"/>
        <end position="360"/>
    </location>
</feature>
<dbReference type="GO" id="GO:0000981">
    <property type="term" value="F:DNA-binding transcription factor activity, RNA polymerase II-specific"/>
    <property type="evidence" value="ECO:0007669"/>
    <property type="project" value="TreeGrafter"/>
</dbReference>
<keyword evidence="7" id="KW-0804">Transcription</keyword>
<evidence type="ECO:0000313" key="12">
    <source>
        <dbReference type="Proteomes" id="UP000597762"/>
    </source>
</evidence>
<dbReference type="InterPro" id="IPR013087">
    <property type="entry name" value="Znf_C2H2_type"/>
</dbReference>
<sequence length="664" mass="74515">MEQLDSIATDVLHQFKSKIKEAICLFNSMPDCMKLEAVHFWKDLSVRIKFSSADQPPSDEDLHVVELEHVEEVVSSQVDGQITDGQVSDADTPGLMALAEKLRVVCSENKTPVECNGSVLSNDEEDVTETMFCYPDIDIVTCDRLSDKQTIKLSAPVEISHIYAKKDLSDDMKDCDDARKDELKKVIEDEEEMVEEETILDVEEMKDIAKTDLEKFQAQTENNPVLRKSKRIRIRKDKTDMYFDLELPDGDGPARLVNTSETDLNDPACVDALNIISKEVKATIQSRTSCRGRKKSLPRNSSGSYTCEVCGLQLQYMAALIVHRRRHSGEKPFTCSICGRGFTTKGNKLRHEKTHSGEKPYECLECKKRFTEKKSLKVHMRSHTGERPYKCKICGRGFAQTGILQTHIYLHTGHKGHLCDTCGKAFRQKSQLRLHQKRHLNHRTFQCPEPDCEASFFTKGDLQRHKLKHSGARPFLCNLCPKTFTRLQYLKEHLNQHTGIKPYSCKLCDLSFYDMSTYYRHVRRHKPDPEEDAASATVAATTAATATVIEAGEAVHEDPGAAVMTYIVTSAEVTEEERKALEQQAVVAAAAAAETDGQSHETHLATIPNGQGDGQTTEVYQITVDPSLITRDEQTGQQVVTTVDFSAINLLANATTQEYLSTTS</sequence>
<evidence type="ECO:0000256" key="4">
    <source>
        <dbReference type="ARBA" id="ARBA00022771"/>
    </source>
</evidence>
<dbReference type="GO" id="GO:0008270">
    <property type="term" value="F:zinc ion binding"/>
    <property type="evidence" value="ECO:0007669"/>
    <property type="project" value="UniProtKB-KW"/>
</dbReference>
<feature type="domain" description="C2H2-type" evidence="10">
    <location>
        <begin position="475"/>
        <end position="502"/>
    </location>
</feature>
<organism evidence="11 12">
    <name type="scientific">Acanthosepion pharaonis</name>
    <name type="common">Pharaoh cuttlefish</name>
    <name type="synonym">Sepia pharaonis</name>
    <dbReference type="NCBI Taxonomy" id="158019"/>
    <lineage>
        <taxon>Eukaryota</taxon>
        <taxon>Metazoa</taxon>
        <taxon>Spiralia</taxon>
        <taxon>Lophotrochozoa</taxon>
        <taxon>Mollusca</taxon>
        <taxon>Cephalopoda</taxon>
        <taxon>Coleoidea</taxon>
        <taxon>Decapodiformes</taxon>
        <taxon>Sepiida</taxon>
        <taxon>Sepiina</taxon>
        <taxon>Sepiidae</taxon>
        <taxon>Acanthosepion</taxon>
    </lineage>
</organism>
<dbReference type="FunFam" id="3.30.160.60:FF:000130">
    <property type="entry name" value="Spalt-like transcription factor 4"/>
    <property type="match status" value="1"/>
</dbReference>
<evidence type="ECO:0000313" key="11">
    <source>
        <dbReference type="EMBL" id="CAE1299399.1"/>
    </source>
</evidence>
<dbReference type="SMART" id="SM00355">
    <property type="entry name" value="ZnF_C2H2"/>
    <property type="match status" value="8"/>
</dbReference>
<dbReference type="Gene3D" id="3.30.160.60">
    <property type="entry name" value="Classic Zinc Finger"/>
    <property type="match status" value="8"/>
</dbReference>
<dbReference type="GO" id="GO:0005634">
    <property type="term" value="C:nucleus"/>
    <property type="evidence" value="ECO:0007669"/>
    <property type="project" value="UniProtKB-SubCell"/>
</dbReference>
<protein>
    <submittedName>
        <fullName evidence="11">KRAB</fullName>
    </submittedName>
</protein>
<dbReference type="FunFam" id="3.30.160.60:FF:002343">
    <property type="entry name" value="Zinc finger protein 33A"/>
    <property type="match status" value="1"/>
</dbReference>
<evidence type="ECO:0000256" key="2">
    <source>
        <dbReference type="ARBA" id="ARBA00022723"/>
    </source>
</evidence>
<dbReference type="FunFam" id="3.30.160.60:FF:001289">
    <property type="entry name" value="Zinc finger protein 574"/>
    <property type="match status" value="1"/>
</dbReference>
<dbReference type="AlphaFoldDB" id="A0A812DHQ0"/>
<dbReference type="OrthoDB" id="6274627at2759"/>
<gene>
    <name evidence="11" type="ORF">SPHA_53209</name>
</gene>
<feature type="domain" description="C2H2-type" evidence="10">
    <location>
        <begin position="305"/>
        <end position="332"/>
    </location>
</feature>
<comment type="caution">
    <text evidence="11">The sequence shown here is derived from an EMBL/GenBank/DDBJ whole genome shotgun (WGS) entry which is preliminary data.</text>
</comment>
<name>A0A812DHQ0_ACAPH</name>
<evidence type="ECO:0000259" key="10">
    <source>
        <dbReference type="PROSITE" id="PS50157"/>
    </source>
</evidence>
<evidence type="ECO:0000256" key="5">
    <source>
        <dbReference type="ARBA" id="ARBA00022833"/>
    </source>
</evidence>
<keyword evidence="8" id="KW-0539">Nucleus</keyword>